<dbReference type="InterPro" id="IPR047684">
    <property type="entry name" value="Por_som-like"/>
</dbReference>
<gene>
    <name evidence="4" type="primary">slpA_6</name>
    <name evidence="4" type="ORF">C1752_07260</name>
</gene>
<feature type="signal peptide" evidence="2">
    <location>
        <begin position="1"/>
        <end position="29"/>
    </location>
</feature>
<dbReference type="PANTHER" id="PTHR43308:SF1">
    <property type="entry name" value="OUTER MEMBRANE PROTEIN ALPHA"/>
    <property type="match status" value="1"/>
</dbReference>
<keyword evidence="2" id="KW-0732">Signal</keyword>
<dbReference type="InterPro" id="IPR007049">
    <property type="entry name" value="Carb-sel_porin_OprB"/>
</dbReference>
<evidence type="ECO:0000259" key="3">
    <source>
        <dbReference type="PROSITE" id="PS51272"/>
    </source>
</evidence>
<comment type="similarity">
    <text evidence="1 2">Belongs to the OprB family.</text>
</comment>
<dbReference type="InterPro" id="IPR051465">
    <property type="entry name" value="Cell_Envelope_Struct_Comp"/>
</dbReference>
<dbReference type="GO" id="GO:0008643">
    <property type="term" value="P:carbohydrate transport"/>
    <property type="evidence" value="ECO:0007669"/>
    <property type="project" value="InterPro"/>
</dbReference>
<dbReference type="OrthoDB" id="468251at2"/>
<organism evidence="4 5">
    <name type="scientific">Acaryochloris thomasi RCC1774</name>
    <dbReference type="NCBI Taxonomy" id="1764569"/>
    <lineage>
        <taxon>Bacteria</taxon>
        <taxon>Bacillati</taxon>
        <taxon>Cyanobacteriota</taxon>
        <taxon>Cyanophyceae</taxon>
        <taxon>Acaryochloridales</taxon>
        <taxon>Acaryochloridaceae</taxon>
        <taxon>Acaryochloris</taxon>
        <taxon>Acaryochloris thomasi</taxon>
    </lineage>
</organism>
<dbReference type="Proteomes" id="UP000248857">
    <property type="component" value="Unassembled WGS sequence"/>
</dbReference>
<dbReference type="RefSeq" id="WP_110988205.1">
    <property type="nucleotide sequence ID" value="NZ_CAWNWM010000019.1"/>
</dbReference>
<name>A0A2W1JJM2_9CYAN</name>
<sequence length="598" mass="63432">MARLNLGRILFSVSLLLPVYLAAAVPANAEDKVTDASQAQEVPALSPITAESLSNPVEETAQANAEISSLSSVEQPFTLADQSIGQTTSVSDLVESTKSDSVGQVTSVSQLSDVQPTDWAFQALQSLVERYGCIAGYPNGTFRGNRSATRYEMAAALNACLDQISDRFASKADLDAVKALQDEFAAELATLRGRVDGLEARVDTVEAQQFSTTTKLSATAVFLGQFGDSSSAFDISTDGRDPGLDQLGDSRASAIAAVYMSFNTSFSGDDLLETTLFFGNGGTDIFTEASIGDTTSANGVASPLTGDRQFLNPSQNYFAGVGTEALLYRLAYTFKPIEDLAVTVAPLFYPTDIIDGNSFTSPFTGFSTWFFVNNPLITPFATNFTGGAGGGFDFNPGGGPLSFRGAYTAVNGFSAVQVDNDGGLFGDPYQATAEIEYANTFGAIDGAIRLQYTNSAVSEIEQDVIGVNAEAKFGRFGIFGRYGFSFANANGETTPIPFDTVQRGEFDAQTWQAGIGVDDLLIPGSQLAAAVGMPFINSIDSPAAGVNDEEQINIEMFYRFPVNDNITISPIFSAILNPNNSSAESDLYQGLVRVVFSF</sequence>
<protein>
    <submittedName>
        <fullName evidence="4">S-layer protein SlpA</fullName>
    </submittedName>
</protein>
<dbReference type="Gene3D" id="2.40.160.180">
    <property type="entry name" value="Carbohydrate-selective porin OprB"/>
    <property type="match status" value="1"/>
</dbReference>
<feature type="domain" description="SLH" evidence="3">
    <location>
        <begin position="107"/>
        <end position="171"/>
    </location>
</feature>
<evidence type="ECO:0000313" key="5">
    <source>
        <dbReference type="Proteomes" id="UP000248857"/>
    </source>
</evidence>
<dbReference type="GO" id="GO:0016020">
    <property type="term" value="C:membrane"/>
    <property type="evidence" value="ECO:0007669"/>
    <property type="project" value="InterPro"/>
</dbReference>
<reference evidence="4 5" key="1">
    <citation type="journal article" date="2018" name="Sci. Rep.">
        <title>A novel species of the marine cyanobacterium Acaryochloris with a unique pigment content and lifestyle.</title>
        <authorList>
            <person name="Partensky F."/>
            <person name="Six C."/>
            <person name="Ratin M."/>
            <person name="Garczarek L."/>
            <person name="Vaulot D."/>
            <person name="Probert I."/>
            <person name="Calteau A."/>
            <person name="Gourvil P."/>
            <person name="Marie D."/>
            <person name="Grebert T."/>
            <person name="Bouchier C."/>
            <person name="Le Panse S."/>
            <person name="Gachenot M."/>
            <person name="Rodriguez F."/>
            <person name="Garrido J.L."/>
        </authorList>
    </citation>
    <scope>NUCLEOTIDE SEQUENCE [LARGE SCALE GENOMIC DNA]</scope>
    <source>
        <strain evidence="4 5">RCC1774</strain>
    </source>
</reference>
<dbReference type="Pfam" id="PF00395">
    <property type="entry name" value="SLH"/>
    <property type="match status" value="1"/>
</dbReference>
<comment type="caution">
    <text evidence="4">The sequence shown here is derived from an EMBL/GenBank/DDBJ whole genome shotgun (WGS) entry which is preliminary data.</text>
</comment>
<proteinExistence type="inferred from homology"/>
<evidence type="ECO:0000313" key="4">
    <source>
        <dbReference type="EMBL" id="PZD71252.1"/>
    </source>
</evidence>
<accession>A0A2W1JJM2</accession>
<dbReference type="InterPro" id="IPR001119">
    <property type="entry name" value="SLH_dom"/>
</dbReference>
<dbReference type="InterPro" id="IPR038673">
    <property type="entry name" value="OprB_sf"/>
</dbReference>
<dbReference type="EMBL" id="PQWO01000019">
    <property type="protein sequence ID" value="PZD71252.1"/>
    <property type="molecule type" value="Genomic_DNA"/>
</dbReference>
<dbReference type="AlphaFoldDB" id="A0A2W1JJM2"/>
<dbReference type="PANTHER" id="PTHR43308">
    <property type="entry name" value="OUTER MEMBRANE PROTEIN ALPHA-RELATED"/>
    <property type="match status" value="1"/>
</dbReference>
<dbReference type="GO" id="GO:0015288">
    <property type="term" value="F:porin activity"/>
    <property type="evidence" value="ECO:0007669"/>
    <property type="project" value="InterPro"/>
</dbReference>
<keyword evidence="5" id="KW-1185">Reference proteome</keyword>
<evidence type="ECO:0000256" key="2">
    <source>
        <dbReference type="RuleBase" id="RU363072"/>
    </source>
</evidence>
<evidence type="ECO:0000256" key="1">
    <source>
        <dbReference type="ARBA" id="ARBA00008769"/>
    </source>
</evidence>
<dbReference type="PROSITE" id="PS51272">
    <property type="entry name" value="SLH"/>
    <property type="match status" value="1"/>
</dbReference>
<dbReference type="NCBIfam" id="NF033921">
    <property type="entry name" value="por_somb"/>
    <property type="match status" value="1"/>
</dbReference>
<feature type="chain" id="PRO_5015800757" evidence="2">
    <location>
        <begin position="30"/>
        <end position="598"/>
    </location>
</feature>
<dbReference type="Pfam" id="PF04966">
    <property type="entry name" value="OprB"/>
    <property type="match status" value="1"/>
</dbReference>